<name>A0A5D6V978_9BACT</name>
<proteinExistence type="predicted"/>
<sequence>MFKNIPRLGLWLALLPLAACQDKLEELKDATRFSVALRVKGENLTGLGAEMDYVSTRNTLTKPEAGPSGHHTYAVSADTTYQLGEFGVYDDVLATIVLRKATCDAATHPRPGSYLKLDMLVNGVVYDTETLSSTSGAQVICTPYWTISVGPTSDGDRDWDD</sequence>
<dbReference type="RefSeq" id="WP_149070080.1">
    <property type="nucleotide sequence ID" value="NZ_VTHL01000004.1"/>
</dbReference>
<dbReference type="Proteomes" id="UP000322791">
    <property type="component" value="Unassembled WGS sequence"/>
</dbReference>
<protein>
    <submittedName>
        <fullName evidence="1">Uncharacterized protein</fullName>
    </submittedName>
</protein>
<accession>A0A5D6V978</accession>
<organism evidence="1 2">
    <name type="scientific">Hymenobacter lutimineralis</name>
    <dbReference type="NCBI Taxonomy" id="2606448"/>
    <lineage>
        <taxon>Bacteria</taxon>
        <taxon>Pseudomonadati</taxon>
        <taxon>Bacteroidota</taxon>
        <taxon>Cytophagia</taxon>
        <taxon>Cytophagales</taxon>
        <taxon>Hymenobacteraceae</taxon>
        <taxon>Hymenobacter</taxon>
    </lineage>
</organism>
<evidence type="ECO:0000313" key="1">
    <source>
        <dbReference type="EMBL" id="TYZ11900.1"/>
    </source>
</evidence>
<comment type="caution">
    <text evidence="1">The sequence shown here is derived from an EMBL/GenBank/DDBJ whole genome shotgun (WGS) entry which is preliminary data.</text>
</comment>
<evidence type="ECO:0000313" key="2">
    <source>
        <dbReference type="Proteomes" id="UP000322791"/>
    </source>
</evidence>
<reference evidence="1 2" key="1">
    <citation type="submission" date="2019-08" db="EMBL/GenBank/DDBJ databases">
        <authorList>
            <person name="Seo M.-J."/>
        </authorList>
    </citation>
    <scope>NUCLEOTIDE SEQUENCE [LARGE SCALE GENOMIC DNA]</scope>
    <source>
        <strain evidence="1 2">KIGAM108</strain>
    </source>
</reference>
<keyword evidence="2" id="KW-1185">Reference proteome</keyword>
<gene>
    <name evidence="1" type="ORF">FY528_05980</name>
</gene>
<dbReference type="AlphaFoldDB" id="A0A5D6V978"/>
<dbReference type="EMBL" id="VTHL01000004">
    <property type="protein sequence ID" value="TYZ11900.1"/>
    <property type="molecule type" value="Genomic_DNA"/>
</dbReference>